<dbReference type="Pfam" id="PF06738">
    <property type="entry name" value="ThrE"/>
    <property type="match status" value="1"/>
</dbReference>
<evidence type="ECO:0000259" key="8">
    <source>
        <dbReference type="Pfam" id="PF06738"/>
    </source>
</evidence>
<sequence length="254" mass="28134">MHKNQPSDIGALLLDIGAMLMSSGANTNRIRLTIQRIGKSYNFKTDFLITHRAIMLTLKDSNGNMCFNELKQTYTHTPNFKIVSGLSKLSWQIVEEKLPVEKASKELKRLKALPHYPRFIVLSVVAFACSSFCRLNGGNFIEMLLVFIAAFSGIFLRQELAKKKVNPYFTICIASFSSATIAGTLGLFLPYQHDNIIFITSILYLIPGIQLINSITDILDGNTINGLVRASIGIVVSFAISIGLLLAILIFNTN</sequence>
<evidence type="ECO:0000256" key="3">
    <source>
        <dbReference type="ARBA" id="ARBA00022692"/>
    </source>
</evidence>
<dbReference type="PANTHER" id="PTHR34390">
    <property type="entry name" value="UPF0442 PROTEIN YJJB-RELATED"/>
    <property type="match status" value="1"/>
</dbReference>
<evidence type="ECO:0000313" key="10">
    <source>
        <dbReference type="Proteomes" id="UP000295455"/>
    </source>
</evidence>
<comment type="subcellular location">
    <subcellularLocation>
        <location evidence="1">Cell membrane</location>
        <topology evidence="1">Multi-pass membrane protein</topology>
    </subcellularLocation>
</comment>
<name>A0A4R1RCH9_9FLAO</name>
<evidence type="ECO:0000256" key="1">
    <source>
        <dbReference type="ARBA" id="ARBA00004651"/>
    </source>
</evidence>
<gene>
    <name evidence="9" type="ORF">EV196_109171</name>
</gene>
<comment type="caution">
    <text evidence="9">The sequence shown here is derived from an EMBL/GenBank/DDBJ whole genome shotgun (WGS) entry which is preliminary data.</text>
</comment>
<accession>A0A4R1RCH9</accession>
<dbReference type="PANTHER" id="PTHR34390:SF2">
    <property type="entry name" value="SUCCINATE TRANSPORTER SUBUNIT YJJP-RELATED"/>
    <property type="match status" value="1"/>
</dbReference>
<feature type="domain" description="Threonine/serine exporter-like N-terminal" evidence="8">
    <location>
        <begin position="12"/>
        <end position="249"/>
    </location>
</feature>
<feature type="transmembrane region" description="Helical" evidence="7">
    <location>
        <begin position="227"/>
        <end position="251"/>
    </location>
</feature>
<protein>
    <submittedName>
        <fullName evidence="9">Uncharacterized membrane protein YjjP (DUF1212 family)</fullName>
    </submittedName>
</protein>
<dbReference type="RefSeq" id="WP_132219048.1">
    <property type="nucleotide sequence ID" value="NZ_OX156936.1"/>
</dbReference>
<feature type="transmembrane region" description="Helical" evidence="7">
    <location>
        <begin position="195"/>
        <end position="215"/>
    </location>
</feature>
<reference evidence="9 10" key="1">
    <citation type="submission" date="2019-03" db="EMBL/GenBank/DDBJ databases">
        <title>Genomic Encyclopedia of Type Strains, Phase IV (KMG-IV): sequencing the most valuable type-strain genomes for metagenomic binning, comparative biology and taxonomic classification.</title>
        <authorList>
            <person name="Goeker M."/>
        </authorList>
    </citation>
    <scope>NUCLEOTIDE SEQUENCE [LARGE SCALE GENOMIC DNA]</scope>
    <source>
        <strain evidence="9 10">DSM 18792</strain>
    </source>
</reference>
<dbReference type="GO" id="GO:0005886">
    <property type="term" value="C:plasma membrane"/>
    <property type="evidence" value="ECO:0007669"/>
    <property type="project" value="UniProtKB-SubCell"/>
</dbReference>
<feature type="transmembrane region" description="Helical" evidence="7">
    <location>
        <begin position="168"/>
        <end position="189"/>
    </location>
</feature>
<feature type="transmembrane region" description="Helical" evidence="7">
    <location>
        <begin position="139"/>
        <end position="156"/>
    </location>
</feature>
<dbReference type="AlphaFoldDB" id="A0A4R1RCH9"/>
<keyword evidence="5 7" id="KW-0472">Membrane</keyword>
<keyword evidence="10" id="KW-1185">Reference proteome</keyword>
<evidence type="ECO:0000313" key="9">
    <source>
        <dbReference type="EMBL" id="TCL63545.1"/>
    </source>
</evidence>
<dbReference type="GO" id="GO:0015744">
    <property type="term" value="P:succinate transport"/>
    <property type="evidence" value="ECO:0007669"/>
    <property type="project" value="TreeGrafter"/>
</dbReference>
<keyword evidence="2" id="KW-1003">Cell membrane</keyword>
<organism evidence="9 10">
    <name type="scientific">Mariniflexile fucanivorans</name>
    <dbReference type="NCBI Taxonomy" id="264023"/>
    <lineage>
        <taxon>Bacteria</taxon>
        <taxon>Pseudomonadati</taxon>
        <taxon>Bacteroidota</taxon>
        <taxon>Flavobacteriia</taxon>
        <taxon>Flavobacteriales</taxon>
        <taxon>Flavobacteriaceae</taxon>
        <taxon>Mariniflexile</taxon>
    </lineage>
</organism>
<evidence type="ECO:0000256" key="4">
    <source>
        <dbReference type="ARBA" id="ARBA00022989"/>
    </source>
</evidence>
<dbReference type="GO" id="GO:0022857">
    <property type="term" value="F:transmembrane transporter activity"/>
    <property type="evidence" value="ECO:0007669"/>
    <property type="project" value="InterPro"/>
</dbReference>
<dbReference type="InterPro" id="IPR050539">
    <property type="entry name" value="ThrE_Dicarb/AminoAcid_Exp"/>
</dbReference>
<proteinExistence type="inferred from homology"/>
<dbReference type="InterPro" id="IPR010619">
    <property type="entry name" value="ThrE-like_N"/>
</dbReference>
<evidence type="ECO:0000256" key="5">
    <source>
        <dbReference type="ARBA" id="ARBA00023136"/>
    </source>
</evidence>
<dbReference type="Proteomes" id="UP000295455">
    <property type="component" value="Unassembled WGS sequence"/>
</dbReference>
<comment type="similarity">
    <text evidence="6">Belongs to the ThrE exporter (TC 2.A.79) family.</text>
</comment>
<dbReference type="EMBL" id="SLUP01000009">
    <property type="protein sequence ID" value="TCL63545.1"/>
    <property type="molecule type" value="Genomic_DNA"/>
</dbReference>
<dbReference type="OrthoDB" id="9813917at2"/>
<evidence type="ECO:0000256" key="6">
    <source>
        <dbReference type="ARBA" id="ARBA00034125"/>
    </source>
</evidence>
<evidence type="ECO:0000256" key="7">
    <source>
        <dbReference type="SAM" id="Phobius"/>
    </source>
</evidence>
<evidence type="ECO:0000256" key="2">
    <source>
        <dbReference type="ARBA" id="ARBA00022475"/>
    </source>
</evidence>
<keyword evidence="3 7" id="KW-0812">Transmembrane</keyword>
<keyword evidence="4 7" id="KW-1133">Transmembrane helix</keyword>